<dbReference type="WBParaSite" id="maker-unitig_26481-snap-gene-0.2-mRNA-1">
    <property type="protein sequence ID" value="maker-unitig_26481-snap-gene-0.2-mRNA-1"/>
    <property type="gene ID" value="maker-unitig_26481-snap-gene-0.2"/>
</dbReference>
<feature type="compositionally biased region" description="Basic and acidic residues" evidence="1">
    <location>
        <begin position="37"/>
        <end position="50"/>
    </location>
</feature>
<evidence type="ECO:0000313" key="2">
    <source>
        <dbReference type="Proteomes" id="UP000095280"/>
    </source>
</evidence>
<dbReference type="GO" id="GO:0043204">
    <property type="term" value="C:perikaryon"/>
    <property type="evidence" value="ECO:0007669"/>
    <property type="project" value="TreeGrafter"/>
</dbReference>
<feature type="region of interest" description="Disordered" evidence="1">
    <location>
        <begin position="26"/>
        <end position="50"/>
    </location>
</feature>
<reference evidence="3" key="1">
    <citation type="submission" date="2016-11" db="UniProtKB">
        <authorList>
            <consortium name="WormBaseParasite"/>
        </authorList>
    </citation>
    <scope>IDENTIFICATION</scope>
</reference>
<dbReference type="SUPFAM" id="SSF56534">
    <property type="entry name" value="Aromatic aminoacid monoxygenases, catalytic and oligomerization domains"/>
    <property type="match status" value="1"/>
</dbReference>
<dbReference type="Gene3D" id="1.10.800.10">
    <property type="entry name" value="Aromatic amino acid hydroxylase"/>
    <property type="match status" value="1"/>
</dbReference>
<protein>
    <submittedName>
        <fullName evidence="3">Tyrosine hydroxylase</fullName>
    </submittedName>
</protein>
<dbReference type="InterPro" id="IPR036951">
    <property type="entry name" value="ArAA_hydroxylase_sf"/>
</dbReference>
<keyword evidence="2" id="KW-1185">Reference proteome</keyword>
<dbReference type="AlphaFoldDB" id="A0A1I8FBA3"/>
<organism evidence="2 3">
    <name type="scientific">Macrostomum lignano</name>
    <dbReference type="NCBI Taxonomy" id="282301"/>
    <lineage>
        <taxon>Eukaryota</taxon>
        <taxon>Metazoa</taxon>
        <taxon>Spiralia</taxon>
        <taxon>Lophotrochozoa</taxon>
        <taxon>Platyhelminthes</taxon>
        <taxon>Rhabditophora</taxon>
        <taxon>Macrostomorpha</taxon>
        <taxon>Macrostomida</taxon>
        <taxon>Macrostomidae</taxon>
        <taxon>Macrostomum</taxon>
    </lineage>
</organism>
<dbReference type="Proteomes" id="UP000095280">
    <property type="component" value="Unplaced"/>
</dbReference>
<dbReference type="PANTHER" id="PTHR11473:SF15">
    <property type="entry name" value="TYROSINE 3-MONOOXYGENASE"/>
    <property type="match status" value="1"/>
</dbReference>
<evidence type="ECO:0000256" key="1">
    <source>
        <dbReference type="SAM" id="MobiDB-lite"/>
    </source>
</evidence>
<dbReference type="GO" id="GO:0030424">
    <property type="term" value="C:axon"/>
    <property type="evidence" value="ECO:0007669"/>
    <property type="project" value="TreeGrafter"/>
</dbReference>
<accession>A0A1I8FBA3</accession>
<dbReference type="GO" id="GO:0005506">
    <property type="term" value="F:iron ion binding"/>
    <property type="evidence" value="ECO:0007669"/>
    <property type="project" value="InterPro"/>
</dbReference>
<feature type="compositionally biased region" description="Low complexity" evidence="1">
    <location>
        <begin position="26"/>
        <end position="36"/>
    </location>
</feature>
<dbReference type="PANTHER" id="PTHR11473">
    <property type="entry name" value="AROMATIC AMINO ACID HYDROXYLASE"/>
    <property type="match status" value="1"/>
</dbReference>
<dbReference type="GO" id="GO:0004511">
    <property type="term" value="F:tyrosine 3-monooxygenase activity"/>
    <property type="evidence" value="ECO:0007669"/>
    <property type="project" value="TreeGrafter"/>
</dbReference>
<proteinExistence type="predicted"/>
<dbReference type="InterPro" id="IPR036329">
    <property type="entry name" value="Aro-AA_hydroxylase_C_sf"/>
</dbReference>
<dbReference type="InterPro" id="IPR001273">
    <property type="entry name" value="ArAA_hydroxylase"/>
</dbReference>
<evidence type="ECO:0000313" key="3">
    <source>
        <dbReference type="WBParaSite" id="maker-unitig_26481-snap-gene-0.2-mRNA-1"/>
    </source>
</evidence>
<name>A0A1I8FBA3_9PLAT</name>
<dbReference type="GO" id="GO:0005737">
    <property type="term" value="C:cytoplasm"/>
    <property type="evidence" value="ECO:0007669"/>
    <property type="project" value="TreeGrafter"/>
</dbReference>
<sequence length="463" mass="51740">MRGSKAPIFCQSPPGELVTVQQLVASSVRSASSPPSARDRPPPPPPLERHWSAPAAAAACRRRCRLRQPAGDSERSCRTGWPAQACLRESPAPPTFTIRDTSWRPAAPDPVCPVGPLNLHGSGPSSSWVRRPAGLLRWSEGGRLGPHGASFNRGRGGSGCRLLVDLLAAGPRCFDRVGHLQLEAPLQILAYSRSPASLRLAHAGQAVPRRTDQFDQFDHQQFDENLWHCFTRKIGVSNGQAEFQYRRPWRQARQHNSLESKRRLRYQRATVLRFRSTTNAETVLIADAYKEARINEEVPAASSRTLRTARPHDAAQNEAIRHCLQTGYSVSMTVRELLRQTELQSVELVHLECRSERRFHCGHRCWSPSAPRQLRNALVRSCQAVRPASVCSVLQENKTRPNPTCGFPRHISELDECTHLLLKFQPELATDHPHLDGIARLEAECGYGPDAIPQLEDISRYLK</sequence>
<dbReference type="GO" id="GO:0009072">
    <property type="term" value="P:aromatic amino acid metabolic process"/>
    <property type="evidence" value="ECO:0007669"/>
    <property type="project" value="InterPro"/>
</dbReference>